<protein>
    <submittedName>
        <fullName evidence="2">Uncharacterized protein</fullName>
    </submittedName>
</protein>
<evidence type="ECO:0000313" key="2">
    <source>
        <dbReference type="EMBL" id="CAK8695750.1"/>
    </source>
</evidence>
<accession>A0ABP0GVK0</accession>
<keyword evidence="1" id="KW-0732">Signal</keyword>
<feature type="signal peptide" evidence="1">
    <location>
        <begin position="1"/>
        <end position="23"/>
    </location>
</feature>
<evidence type="ECO:0000313" key="3">
    <source>
        <dbReference type="Proteomes" id="UP001642483"/>
    </source>
</evidence>
<name>A0ABP0GVK0_CLALP</name>
<sequence>MESISRTVALGIMLSLVLAGVETTSVENSSVEDPEVLKLQHPLLPDIKLFEYESSNYTIDCKKLNLTSYDQILVVSNNVKIGGLLLENSSLPIEQVHYNCEEDLITFDVKAGRLGLTLFHVFVTDNSEAVRNFTISVKTLRKMTVFDKVAFFVLGPLILFNKCAFGAKIEL</sequence>
<reference evidence="2 3" key="1">
    <citation type="submission" date="2024-02" db="EMBL/GenBank/DDBJ databases">
        <authorList>
            <person name="Daric V."/>
            <person name="Darras S."/>
        </authorList>
    </citation>
    <scope>NUCLEOTIDE SEQUENCE [LARGE SCALE GENOMIC DNA]</scope>
</reference>
<proteinExistence type="predicted"/>
<dbReference type="EMBL" id="CAWYQH010000152">
    <property type="protein sequence ID" value="CAK8695750.1"/>
    <property type="molecule type" value="Genomic_DNA"/>
</dbReference>
<feature type="chain" id="PRO_5046373908" evidence="1">
    <location>
        <begin position="24"/>
        <end position="171"/>
    </location>
</feature>
<gene>
    <name evidence="2" type="ORF">CVLEPA_LOCUS28975</name>
</gene>
<comment type="caution">
    <text evidence="2">The sequence shown here is derived from an EMBL/GenBank/DDBJ whole genome shotgun (WGS) entry which is preliminary data.</text>
</comment>
<keyword evidence="3" id="KW-1185">Reference proteome</keyword>
<evidence type="ECO:0000256" key="1">
    <source>
        <dbReference type="SAM" id="SignalP"/>
    </source>
</evidence>
<dbReference type="Proteomes" id="UP001642483">
    <property type="component" value="Unassembled WGS sequence"/>
</dbReference>
<organism evidence="2 3">
    <name type="scientific">Clavelina lepadiformis</name>
    <name type="common">Light-bulb sea squirt</name>
    <name type="synonym">Ascidia lepadiformis</name>
    <dbReference type="NCBI Taxonomy" id="159417"/>
    <lineage>
        <taxon>Eukaryota</taxon>
        <taxon>Metazoa</taxon>
        <taxon>Chordata</taxon>
        <taxon>Tunicata</taxon>
        <taxon>Ascidiacea</taxon>
        <taxon>Aplousobranchia</taxon>
        <taxon>Clavelinidae</taxon>
        <taxon>Clavelina</taxon>
    </lineage>
</organism>